<feature type="domain" description="PKS/mFAS DH" evidence="13">
    <location>
        <begin position="10"/>
        <end position="307"/>
    </location>
</feature>
<dbReference type="PANTHER" id="PTHR43775:SF37">
    <property type="entry name" value="SI:DKEY-61P9.11"/>
    <property type="match status" value="1"/>
</dbReference>
<organism evidence="14 15">
    <name type="scientific">Chitinophaga solisilvae</name>
    <dbReference type="NCBI Taxonomy" id="1233460"/>
    <lineage>
        <taxon>Bacteria</taxon>
        <taxon>Pseudomonadati</taxon>
        <taxon>Bacteroidota</taxon>
        <taxon>Chitinophagia</taxon>
        <taxon>Chitinophagales</taxon>
        <taxon>Chitinophagaceae</taxon>
        <taxon>Chitinophaga</taxon>
    </lineage>
</organism>
<dbReference type="Pfam" id="PF08659">
    <property type="entry name" value="KR"/>
    <property type="match status" value="3"/>
</dbReference>
<feature type="domain" description="Ketosynthase family 3 (KS3)" evidence="12">
    <location>
        <begin position="434"/>
        <end position="858"/>
    </location>
</feature>
<dbReference type="Pfam" id="PF22336">
    <property type="entry name" value="RhiE-like_linker"/>
    <property type="match status" value="3"/>
</dbReference>
<dbReference type="SUPFAM" id="SSF53901">
    <property type="entry name" value="Thiolase-like"/>
    <property type="match status" value="5"/>
</dbReference>
<dbReference type="FunFam" id="3.40.47.10:FF:000019">
    <property type="entry name" value="Polyketide synthase type I"/>
    <property type="match status" value="5"/>
</dbReference>
<gene>
    <name evidence="14" type="ORF">ECE50_005265</name>
</gene>
<evidence type="ECO:0000256" key="8">
    <source>
        <dbReference type="ARBA" id="ARBA00054155"/>
    </source>
</evidence>
<dbReference type="InterPro" id="IPR054514">
    <property type="entry name" value="RhiE-like_linker"/>
</dbReference>
<dbReference type="InterPro" id="IPR050091">
    <property type="entry name" value="PKS_NRPS_Biosynth_Enz"/>
</dbReference>
<dbReference type="InterPro" id="IPR057326">
    <property type="entry name" value="KR_dom"/>
</dbReference>
<feature type="domain" description="Ketosynthase family 3 (KS3)" evidence="12">
    <location>
        <begin position="5155"/>
        <end position="5593"/>
    </location>
</feature>
<dbReference type="OrthoDB" id="599370at2"/>
<dbReference type="InterPro" id="IPR020807">
    <property type="entry name" value="PKS_DH"/>
</dbReference>
<evidence type="ECO:0000259" key="12">
    <source>
        <dbReference type="PROSITE" id="PS52004"/>
    </source>
</evidence>
<feature type="active site" description="Proton acceptor; for dehydratase activity" evidence="9">
    <location>
        <position position="1064"/>
    </location>
</feature>
<dbReference type="CDD" id="cd08953">
    <property type="entry name" value="KR_2_SDR_x"/>
    <property type="match status" value="3"/>
</dbReference>
<proteinExistence type="predicted"/>
<evidence type="ECO:0000256" key="1">
    <source>
        <dbReference type="ARBA" id="ARBA00004496"/>
    </source>
</evidence>
<feature type="domain" description="Carrier" evidence="11">
    <location>
        <begin position="2549"/>
        <end position="2623"/>
    </location>
</feature>
<keyword evidence="7" id="KW-0677">Repeat</keyword>
<dbReference type="PROSITE" id="PS00012">
    <property type="entry name" value="PHOSPHOPANTETHEINE"/>
    <property type="match status" value="3"/>
</dbReference>
<feature type="region of interest" description="N-terminal hotdog fold" evidence="9">
    <location>
        <begin position="10"/>
        <end position="153"/>
    </location>
</feature>
<reference evidence="14" key="1">
    <citation type="submission" date="2020-05" db="EMBL/GenBank/DDBJ databases">
        <title>Chitinophaga laudate sp. nov., isolated from a tropical peat swamp.</title>
        <authorList>
            <person name="Goh C.B.S."/>
            <person name="Lee M.S."/>
            <person name="Parimannan S."/>
            <person name="Pasbakhsh P."/>
            <person name="Yule C.M."/>
            <person name="Rajandas H."/>
            <person name="Loke S."/>
            <person name="Croft L."/>
            <person name="Tan J.B.L."/>
        </authorList>
    </citation>
    <scope>NUCLEOTIDE SEQUENCE</scope>
    <source>
        <strain evidence="14">Mgbs1</strain>
    </source>
</reference>
<dbReference type="InterPro" id="IPR016039">
    <property type="entry name" value="Thiolase-like"/>
</dbReference>
<keyword evidence="4" id="KW-0963">Cytoplasm</keyword>
<evidence type="ECO:0000313" key="15">
    <source>
        <dbReference type="Proteomes" id="UP000281028"/>
    </source>
</evidence>
<keyword evidence="15" id="KW-1185">Reference proteome</keyword>
<evidence type="ECO:0000256" key="7">
    <source>
        <dbReference type="ARBA" id="ARBA00022737"/>
    </source>
</evidence>
<feature type="region of interest" description="Disordered" evidence="10">
    <location>
        <begin position="1860"/>
        <end position="1894"/>
    </location>
</feature>
<dbReference type="Pfam" id="PF22621">
    <property type="entry name" value="CurL-like_PKS_C"/>
    <property type="match status" value="2"/>
</dbReference>
<feature type="region of interest" description="C-terminal hotdog fold" evidence="9">
    <location>
        <begin position="1173"/>
        <end position="1324"/>
    </location>
</feature>
<comment type="caution">
    <text evidence="9">Lacks conserved residue(s) required for the propagation of feature annotation.</text>
</comment>
<dbReference type="InterPro" id="IPR049900">
    <property type="entry name" value="PKS_mFAS_DH"/>
</dbReference>
<evidence type="ECO:0000256" key="10">
    <source>
        <dbReference type="SAM" id="MobiDB-lite"/>
    </source>
</evidence>
<dbReference type="PROSITE" id="PS52019">
    <property type="entry name" value="PKS_MFAS_DH"/>
    <property type="match status" value="2"/>
</dbReference>
<evidence type="ECO:0000259" key="11">
    <source>
        <dbReference type="PROSITE" id="PS50075"/>
    </source>
</evidence>
<dbReference type="GO" id="GO:0004315">
    <property type="term" value="F:3-oxoacyl-[acyl-carrier-protein] synthase activity"/>
    <property type="evidence" value="ECO:0007669"/>
    <property type="project" value="InterPro"/>
</dbReference>
<dbReference type="CDD" id="cd00833">
    <property type="entry name" value="PKS"/>
    <property type="match status" value="5"/>
</dbReference>
<dbReference type="Gene3D" id="1.10.1200.10">
    <property type="entry name" value="ACP-like"/>
    <property type="match status" value="7"/>
</dbReference>
<dbReference type="SUPFAM" id="SSF47336">
    <property type="entry name" value="ACP-like"/>
    <property type="match status" value="7"/>
</dbReference>
<dbReference type="InterPro" id="IPR036291">
    <property type="entry name" value="NAD(P)-bd_dom_sf"/>
</dbReference>
<comment type="subcellular location">
    <subcellularLocation>
        <location evidence="1">Cytoplasm</location>
    </subcellularLocation>
</comment>
<feature type="region of interest" description="N-terminal hotdog fold" evidence="9">
    <location>
        <begin position="1035"/>
        <end position="1159"/>
    </location>
</feature>
<feature type="domain" description="Ketosynthase family 3 (KS3)" evidence="12">
    <location>
        <begin position="1895"/>
        <end position="2332"/>
    </location>
</feature>
<feature type="domain" description="Ketosynthase family 3 (KS3)" evidence="12">
    <location>
        <begin position="2708"/>
        <end position="3125"/>
    </location>
</feature>
<comment type="pathway">
    <text evidence="2">Antibiotic biosynthesis.</text>
</comment>
<dbReference type="InterPro" id="IPR049551">
    <property type="entry name" value="PKS_DH_C"/>
</dbReference>
<sequence>MENQLNALYQQIKDGHISPADAIEKLKDWKARYNKSNGAAHPAADIPQLYKYDEPFLQHHQVNNEQVLLGVTCASLAIDSYFRMFPEAGQVHLHRLFFSKPLVVGKGQQLQLNTYSDLQSSGRTDLTIEYRYDTDASWERAATAQLLKTEREAPLLQLPELKAGMQQVTDFQFIYEADAAVKLGESYRIITSLFKGDHEVLAGVSLKHSMPQHGRKHHLDPLWINSAFLAVTPLLQRKDPAAFLPAGIRDIYFMADRQVEEGWVHVTLVKDNGEIFLFDAVVSDNEGKVIAAFSECAMKKVRPAAATTALQPAEVPLADKVLRYLVKQLGKMISEELLLADTTINLMDLGLTSEQLVAATAEIGAATGLELYPTLFFEYPNLTELTQFCCKTYAAEFSKLPGDEPLKTVNHHALPPDVLPAAKKAAAVTSRDTRKDIAVIGMHGIFPGAASLDEFWEHLRDGKDLIREIPLDHWDYRPWFDENREAKDKTYCKWGSFIDDVDKFDAGFFRISPREADWMDPQLRLLLQSVYNTAEDAGYINNLRGTDTGVFVGVCCHDYKELIGEMQLPVEPYIGTGNTQPMMANRISFLFDLTGPSMAIDTACSSSLFALHSACQALRNNECGMAFVAGVNLLLSSTHYRYFSSIGALSPTGRCHSFDDRADGYVPGEAIATILLKPLAEAERDGDRIYAVIRGSAALHGGYTPSLTAPSIAGEENVILKAWADAGIEPERLGYIEAHGTGTRLGDPIEINSLKNAFRHHTNKTQFCAVGSIKSSIGHTEGTAGIAGMMKVIMQLQHRQIPAMPQFEKLNSFIQLDNTPLFINPQLQHWESPDGMPRQAGVSSFGIAGAYAHVVLEEYIPSPVQASAASGKPAVIVLSAKRADRLEEQARRLAWHIRSKQLTDADVYGIAYTLQLLREPMPERIAFTADTINALLEKLDGIAAGHVPQDVCKGQANAENAIRGKNILQDLIQQQQLHQVPDLWVHGADIDWQQLYNTIKPQAVNLPGYPFAKERYWIPLPEVLPAATAGTSALHPLVQQNTSTLGELRFTSVFNGTEFFIADHVVAGQKILPGVAHFEIAHAAITMALNADAGSHHVRLKDVTWVQPIVAGNEPVKIHIRLFREEQSRVAFEIYSEQAEGAPVIIHSQGLAWIEPLAAVQPLDIEAALQQCSQHQLSPETCYQTLRGIGFFHGSTYQAVQMVYAGEKAALGKLVLPDSVVSGLPQFVLHPVLLDAALTPALGLMLQDDKDGDDASLKLALPFAIDGLDVYSRCTSSMWTYITQGAAAGDKIRKLDVHLYDEQGNLCVRMKGLSFRDVGNSVSDDTTGTLLLEPYWEDRAAIADGVAGFAEHLVVLCEKEGVKTAEITAALPGAACISFADAELPVALRFGKYAQQLLSSIQSLVKDHTENKVLLQVVTGDEEEDLLLSGLCGILMTAQLEHPGFRGQLIATPAAGAELVAQLKACRQDTTYNHTRYSDGKRRVMAWKEVPVPQASVMPWKNGGIYLVTGGAGGLGQLFAAEILQRTEGAVLVLAGRSGLNSDIQATLDALHTGNATISYRRADISNRQEVMTLIQDILDAYGRLDGVLHMAGVNRDNYIIHKTGAELQEVLAPKVAGTVNLDIATKALPLDFFLCFSSGAVISGNAGQADYAAANYFMDAYVAYRKQLVAAGERHGLTLSVNWPLWQAGGMRVHEGTEALMTASTGMKAMRAASGIQAFYRCIASGKTQLMVMEGNVPRMKESIAALSAAGTPPQPQAKSGADGNRTLRIKVLAALQQISAAIIRRREQDMHPEQPLSNYGFDSITFTELANKLNQQFRLRVTPTLFFEQSSLQQLATYLVGEYPDTLRQQLGIEEITATDKRKQEDSTPADSIPVRVKREISKPEEKQPDNMASPIAIIGMSGRFPMAADTAAFWNNLLEGKDCITEIPGNRWSWQEYFGNPQKEGNKTDVKWGAFIDGIDEFDPLFFGISPREAELMDPQQRLLMMYVWKALEDAGYAPQRIAGSQTAIFVGTMGSNYGSLAAAAEMVIEGFSSTGTVGSVGPNRISYFLDLHGPSEPVETACSSSLIALHRAVESIHNGSCEMAIAGGVNTIITPEAHISFSKAGMLSKDGRCKTFSNEANGYVRGEGIGILLLKKLSAAEADGDHIYGVIRATAENHGGRANSLTSPNPAAQTALLKTAYTKAGIDPATVTYIETHGTGTSLGDPIEVNALKNAFKDLYQANGHSAAVAPHCGLGTVKSNIGHLELAAGVAGVIKVLLQLQHKTLVKSLHCETLNPYIELENSPFYIVRETQPWAALKDAAGAELPRRAGISSFGFGGVNAHVVIEEYIPSPHEYQPAATHPAIILLSAVTPQALQEQALQLLDVLQAGKFRESDLPDIAYTLQTGRDAMKERTGFIVSSLDELQQQLEKLLRSGHLETVRSTRDALAVFTEDEELQEAVDKWIQRGKYDKLLDLWIKGFPFDWNRLYENSRPRKISLPTYPFAKESYWIAYQHQDVRPAPAVVQEVVITEVIPAEAPAVMAAPAVNIEPAAAPVEELPQYSESAIREMIVQLLSESLKVPVGKIYADESFADYGLDSITGVRLLTLLSENLGVTLDTTILFDYSSVNRLASYLASTYKPVNTGASAKSAAAAASPKEAAPACAVPAVAQQTAPVSCAAPPVQPAAAPAPVPPVKQEQAPVPQIPVQAQAAPVADKAPYSSVREPIAIIGMSGRFGSANSVEELWEHLSRGTNLVEKVSRWDLSAMADSNESFCNYGSFLDDLAAFDPLFFSISGKEAKYMEPQQRIFLEESWKALEDAGYAGKHVERMLCGVYAGCGAGDYQQLFRNSQEIPAQAFWGNMTSVIPARIAYYLNLQGPAIAVDTACSSSLVAMHLACQGLWEGEISMALAGGIFVQASPWLYESAGKAGMLSPTGCCYTFDDRANGFVPGEGVGVVVLKRLSDAVADGDHIYGIVRGSGINQDGTTNGITAPSAKSQERLECAIYDSFDINPEHIRLIETHGTGTRLGDPIEFNALSRAFRKYTDKQQFCAIGSIKTNIGHTQMAAGVAGVIKALLALQHRQIPPSLHYEKGNANIRFEDSPFFVNTSLIDWETEPGIPRSAAVSSFGASGTNSHVVIAEAPEVFRQHAVQPGYITMLSAHTPAQLRKMAQRISTHTETSPDTDLGNMSFTMLMGRKHFLHRLAVVATDIQELKTALNNWLNEETDARVYWSADDEQTEISEKDGAAAIQYCADNNTDAAGYLKQLSVIASAYVQGHTLSFEQLYAGDAYSRLSLPTYPFSREAYWVPEEATRPPAPPVPVTPAAPVIPVAEVPAPTPVSVPVPSSSAHTDQHELMTFEETWEPQEPAAAAGAVPRIIVCLLEATAQQQIPVAAYAGATLVFIAPGTGYGKNDAHHYQVHPGEKHTYEQVFNDIIRNTGNIDAVLYGWPLTNAAYITDSIPVLLLLQTLSASKMKNARCLLTGLYHNGVERAHLEAWMGIERSLGMIMPQLQMAVVFRSAANAALSEWLQQCGRELQSVKLQSAHYTGAQREVCRIRPVTLENTAALTVKPGGTYLITGGCGGLGLMLARHFTGLHSVNLILTGRKPLDPAKLAGIRTLEQMGSRVKYIQADVSDEAAMQEGLNNALAAFGNLEGVIHAAGISSDKAVLDKTPESFREVLSSKVAGAIILDKLLKDQSPAFVCYFSSSAGIIGDFGSCDYAVANRFLIAYARYRSSLQLPGKTAVISWPLWKSEGMKIGEDDTTQMYLKSSGLRFLEQEEGIAMFRKLVTQSRIQHLVIAGQPARVHRFLGLTTGEQQEKTVSKETIKTAMNDSVKTTIKAQADGLSLAASVEHDLKSLAGDLLQISPDSLYVKDNLADFGFDSISLAQYAQALAQHYNLDITPALFFGYSTLEKLVKFFTTEHTTFMEEFYTKKEQPNTTDIPVDIPVEMPVNTVAEASVPQQQITYSPADSLQEPIAIIGMSGRFPQSRNIAEMWEILSGGKEAVTEIPAERFDWRQYYDGPQAGPGKANCKWGGFIPGVREFDPLFFELSPGDAETMDPRQRLLMQEAWSALEDAGCLTSQLSQGRVGVFVGVEEGDYGMLTREKSAITSNHNAILASRLSYHLNLTGPVLAINTACSSGVVAAHQASMSLRSGECDMAIAAGVHLVLVPEAFVWMGQAGMLSGEGKCYTFDKRANGMVPGEAIVAVVLKRLSAAVADGDPIYAVIKGSGVNYDGKTNGITAPSGVAQTALLKDVYNRYSINPEHISYLVAHGTGTRLGDPVEVNALYDVFRSYTDKQQFCALTSSKTNFGHAMAASGLVSLVGLVQALRHETIPASLHFNTENDYIRWKDSPFYVNTAARHWNTGDSPRTGALSAFGFSGTNAHMVVQSYTPAAVATENLPAYVLTLSAKTEEALRDKIRDMVAYLESPDTAGVSLAAIAYTLQEGRQHFSCRCAVVVSSREEAVHGWKQAGRNEKLPFVFTGKVARDFRMQTALHQYAADLLERSFQQRDNAQRYRDTLLALADLYCQGYELSWQPLYGEQRPQRVHLPAYPFAKETYWVSHDTPAPVVTTTQERRILTETDTLFLEPYRKEQPWNNAVAAPEYEQHLVIVCGLTNITSEAVMSQLRHAQCQIWSGDIVATDRQYQQHAVRLFNAVQSLLSNKPRKKVLVQLLVGTHALQQLQAGLAGILKTAHLENPLFIGQLISISADTDTNGVVTCLQQCAQHPRDNDIRYENGIRTVAAWRETSVPQGDVPLPWKPGGVYLITGGAGGLGWIFAEEIAAKAPDVTLVLCGRSVLSAAKAQQLTALATSGFRIHYKQADVADPQQAVTLVQDIQSSFGRLNGIIHSAGLIRDNFIFKKTIGELEEVFSPKVSGLVQIDEATRHLPLDFLVLFSSGSGIMGNAGQSDYAAANAFMDAYARYRNELAAAGRRSGHTLAISWPLWEEGGMKVDEATRKQIEQKAGMVPLQRHTGIHAFYRCLQTGKEHLMVWEGHLAAMQAFLQHAEAPADNDAAKAPAQKTATANVNVPASLLREKTIGQLKQLLAADIKLDASRIDVTAPLEIYGIDSFIITRLNQQLANIFGDLSKTLFFEYQTLTALGEYLAADYLEECIRWTGLMPSATEHTISEQLHTPPVADVAPVAVAEEKTTAPDITVTPAGNTSWEPVAIIGISGRYPKADNLQEFWKNIASGRDCISEIPADRWPLDGFFHPDAAEAVEQGKSYSKWGGFIDGFADFDPKFFNISPREAINIDPQERLFLQTCWEVLEDAGYTKQLLSSKYKHRVGVFAGITKTGFDLYGPELWKAGKPFNPHTSFSSVANRVSYLFNLHGPSIPIDTMCSSSLVAIHEACGHLHLRDCELAIAGGVNMYLHPTSYIGLCAQHMLSEDGQCKSFGEGGNGFVPGEGTGAVLLKRLSQAIADKDHIYAVIRGTGVNHGGKTNGYTVPSPVLQGSLIRETLDKADVDARTISYIEAHGTGTSLGDPIEITGLTQAFRQHTADKQFCAIGAVKSNIGHLEAAAGIAGITKIILQLKHGKIAPSLHAAVLNPNINFNNTPFKVQQELQDWKRPVVETAAGMQEYPRRAGISSFGAGGVNAHVILEEYIPAVPVAKTIASLPAVILLSATAEARLREMAARLLQFLRQESSGEISLADIAYTLQTGREAMEERLALSVNTWQELEEKLAAYVAGDNNIPGLFRGQIKAGKGVLSDLLTDDVLQQAVEQWIQQQKYSRLMELWVNGFAFDWNRLYQREKPRLISLPAYSFARERYWAPDNLVGATRQEMPAAPVAVPPPPQQQQPQPQRVQVSPERQQVLQQLSAIVPEREVLDKPTGIALHTIIPDTVVPSVPVTAPAPPVPRVPAAAGASGEQLRRKLVASLADALFLSVEEIDEDKNLVDMGLDSIIGVEWVRALNKELGTAISALKVYDYPTIRLFAAFVEGETAKQPPAAAPHNGHPAAPEQPAVIATSSLEQELAASLAEALFMKPEEIETDKNFVDLGLDSVVGVEWTRAINKQFGTTLTATKLYDHPTLESFARYLASLLHADNGGHTAPALSVDDILLQVSNGQLDISHADQLLNHLKN</sequence>
<evidence type="ECO:0000256" key="5">
    <source>
        <dbReference type="ARBA" id="ARBA00022553"/>
    </source>
</evidence>
<dbReference type="Pfam" id="PF00550">
    <property type="entry name" value="PP-binding"/>
    <property type="match status" value="7"/>
</dbReference>
<evidence type="ECO:0000256" key="3">
    <source>
        <dbReference type="ARBA" id="ARBA00022450"/>
    </source>
</evidence>
<dbReference type="InterPro" id="IPR036736">
    <property type="entry name" value="ACP-like_sf"/>
</dbReference>
<dbReference type="SMART" id="SM00825">
    <property type="entry name" value="PKS_KS"/>
    <property type="match status" value="5"/>
</dbReference>
<dbReference type="InterPro" id="IPR013968">
    <property type="entry name" value="PKS_KR"/>
</dbReference>
<dbReference type="GO" id="GO:0031177">
    <property type="term" value="F:phosphopantetheine binding"/>
    <property type="evidence" value="ECO:0007669"/>
    <property type="project" value="InterPro"/>
</dbReference>
<dbReference type="GO" id="GO:0005886">
    <property type="term" value="C:plasma membrane"/>
    <property type="evidence" value="ECO:0007669"/>
    <property type="project" value="TreeGrafter"/>
</dbReference>
<accession>A0A3S1CVI7</accession>
<dbReference type="PROSITE" id="PS00606">
    <property type="entry name" value="KS3_1"/>
    <property type="match status" value="3"/>
</dbReference>
<dbReference type="PANTHER" id="PTHR43775">
    <property type="entry name" value="FATTY ACID SYNTHASE"/>
    <property type="match status" value="1"/>
</dbReference>
<comment type="function">
    <text evidence="8">Involved in production of the polyketide antibiotic thailandamide.</text>
</comment>
<feature type="domain" description="PKS/mFAS DH" evidence="13">
    <location>
        <begin position="1035"/>
        <end position="1324"/>
    </location>
</feature>
<evidence type="ECO:0000256" key="4">
    <source>
        <dbReference type="ARBA" id="ARBA00022490"/>
    </source>
</evidence>
<name>A0A3S1CVI7_9BACT</name>
<dbReference type="Gene3D" id="3.10.129.110">
    <property type="entry name" value="Polyketide synthase dehydratase"/>
    <property type="match status" value="2"/>
</dbReference>
<dbReference type="GO" id="GO:0071770">
    <property type="term" value="P:DIM/DIP cell wall layer assembly"/>
    <property type="evidence" value="ECO:0007669"/>
    <property type="project" value="TreeGrafter"/>
</dbReference>
<dbReference type="SUPFAM" id="SSF51735">
    <property type="entry name" value="NAD(P)-binding Rossmann-fold domains"/>
    <property type="match status" value="3"/>
</dbReference>
<dbReference type="EMBL" id="RIAR02000001">
    <property type="protein sequence ID" value="NSL86226.1"/>
    <property type="molecule type" value="Genomic_DNA"/>
</dbReference>
<dbReference type="Gene3D" id="1.10.1240.100">
    <property type="match status" value="5"/>
</dbReference>
<evidence type="ECO:0000259" key="13">
    <source>
        <dbReference type="PROSITE" id="PS52019"/>
    </source>
</evidence>
<dbReference type="SMART" id="SM00823">
    <property type="entry name" value="PKS_PP"/>
    <property type="match status" value="7"/>
</dbReference>
<feature type="active site" description="Proton donor; for dehydratase activity" evidence="9">
    <location>
        <position position="1235"/>
    </location>
</feature>
<evidence type="ECO:0000256" key="6">
    <source>
        <dbReference type="ARBA" id="ARBA00022679"/>
    </source>
</evidence>
<dbReference type="GO" id="GO:0005737">
    <property type="term" value="C:cytoplasm"/>
    <property type="evidence" value="ECO:0007669"/>
    <property type="project" value="UniProtKB-SubCell"/>
</dbReference>
<feature type="domain" description="Carrier" evidence="11">
    <location>
        <begin position="1768"/>
        <end position="1845"/>
    </location>
</feature>
<feature type="compositionally biased region" description="Basic and acidic residues" evidence="10">
    <location>
        <begin position="1879"/>
        <end position="1891"/>
    </location>
</feature>
<dbReference type="Pfam" id="PF14765">
    <property type="entry name" value="PS-DH"/>
    <property type="match status" value="2"/>
</dbReference>
<dbReference type="InterPro" id="IPR006162">
    <property type="entry name" value="Ppantetheine_attach_site"/>
</dbReference>
<evidence type="ECO:0000256" key="2">
    <source>
        <dbReference type="ARBA" id="ARBA00004792"/>
    </source>
</evidence>
<dbReference type="InterPro" id="IPR042104">
    <property type="entry name" value="PKS_dehydratase_sf"/>
</dbReference>
<keyword evidence="5" id="KW-0597">Phosphoprotein</keyword>
<keyword evidence="6" id="KW-0808">Transferase</keyword>
<dbReference type="SMART" id="SM00822">
    <property type="entry name" value="PKS_KR"/>
    <property type="match status" value="3"/>
</dbReference>
<dbReference type="GO" id="GO:0006633">
    <property type="term" value="P:fatty acid biosynthetic process"/>
    <property type="evidence" value="ECO:0007669"/>
    <property type="project" value="InterPro"/>
</dbReference>
<dbReference type="Proteomes" id="UP000281028">
    <property type="component" value="Unassembled WGS sequence"/>
</dbReference>
<dbReference type="SMART" id="SM01294">
    <property type="entry name" value="PKS_PP_betabranch"/>
    <property type="match status" value="3"/>
</dbReference>
<dbReference type="GO" id="GO:0004312">
    <property type="term" value="F:fatty acid synthase activity"/>
    <property type="evidence" value="ECO:0007669"/>
    <property type="project" value="TreeGrafter"/>
</dbReference>
<dbReference type="InterPro" id="IPR014031">
    <property type="entry name" value="Ketoacyl_synth_C"/>
</dbReference>
<dbReference type="Gene3D" id="3.40.50.720">
    <property type="entry name" value="NAD(P)-binding Rossmann-like Domain"/>
    <property type="match status" value="3"/>
</dbReference>
<dbReference type="InterPro" id="IPR049552">
    <property type="entry name" value="PKS_DH_N"/>
</dbReference>
<dbReference type="InterPro" id="IPR020806">
    <property type="entry name" value="PKS_PP-bd"/>
</dbReference>
<dbReference type="InterPro" id="IPR009081">
    <property type="entry name" value="PP-bd_ACP"/>
</dbReference>
<evidence type="ECO:0000313" key="14">
    <source>
        <dbReference type="EMBL" id="NSL86226.1"/>
    </source>
</evidence>
<dbReference type="Pfam" id="PF02801">
    <property type="entry name" value="Ketoacyl-synt_C"/>
    <property type="match status" value="5"/>
</dbReference>
<dbReference type="SMART" id="SM00826">
    <property type="entry name" value="PKS_DH"/>
    <property type="match status" value="1"/>
</dbReference>
<dbReference type="InterPro" id="IPR014030">
    <property type="entry name" value="Ketoacyl_synth_N"/>
</dbReference>
<keyword evidence="3" id="KW-0596">Phosphopantetheine</keyword>
<dbReference type="Pfam" id="PF00109">
    <property type="entry name" value="ketoacyl-synt"/>
    <property type="match status" value="5"/>
</dbReference>
<dbReference type="Gene3D" id="3.40.47.10">
    <property type="match status" value="5"/>
</dbReference>
<feature type="domain" description="Carrier" evidence="11">
    <location>
        <begin position="3832"/>
        <end position="3909"/>
    </location>
</feature>
<dbReference type="InterPro" id="IPR018201">
    <property type="entry name" value="Ketoacyl_synth_AS"/>
</dbReference>
<protein>
    <submittedName>
        <fullName evidence="14">SDR family NAD(P)-dependent oxidoreductase</fullName>
    </submittedName>
</protein>
<feature type="compositionally biased region" description="Low complexity" evidence="10">
    <location>
        <begin position="5788"/>
        <end position="5799"/>
    </location>
</feature>
<feature type="region of interest" description="Disordered" evidence="10">
    <location>
        <begin position="5776"/>
        <end position="5799"/>
    </location>
</feature>
<dbReference type="PROSITE" id="PS50075">
    <property type="entry name" value="CARRIER"/>
    <property type="match status" value="5"/>
</dbReference>
<feature type="domain" description="Carrier" evidence="11">
    <location>
        <begin position="5856"/>
        <end position="5933"/>
    </location>
</feature>
<dbReference type="Pfam" id="PF21089">
    <property type="entry name" value="PKS_DH_N"/>
    <property type="match status" value="1"/>
</dbReference>
<dbReference type="InterPro" id="IPR020841">
    <property type="entry name" value="PKS_Beta-ketoAc_synthase_dom"/>
</dbReference>
<dbReference type="PROSITE" id="PS52004">
    <property type="entry name" value="KS3_2"/>
    <property type="match status" value="5"/>
</dbReference>
<comment type="caution">
    <text evidence="14">The sequence shown here is derived from an EMBL/GenBank/DDBJ whole genome shotgun (WGS) entry which is preliminary data.</text>
</comment>
<feature type="domain" description="Carrier" evidence="11">
    <location>
        <begin position="5956"/>
        <end position="6033"/>
    </location>
</feature>
<feature type="region of interest" description="C-terminal hotdog fold" evidence="9">
    <location>
        <begin position="166"/>
        <end position="307"/>
    </location>
</feature>
<evidence type="ECO:0000256" key="9">
    <source>
        <dbReference type="PROSITE-ProRule" id="PRU01363"/>
    </source>
</evidence>
<feature type="domain" description="Ketosynthase family 3 (KS3)" evidence="12">
    <location>
        <begin position="3960"/>
        <end position="4378"/>
    </location>
</feature>